<dbReference type="PROSITE" id="PS51078">
    <property type="entry name" value="ICLR_ED"/>
    <property type="match status" value="1"/>
</dbReference>
<evidence type="ECO:0000256" key="2">
    <source>
        <dbReference type="ARBA" id="ARBA00023125"/>
    </source>
</evidence>
<dbReference type="GO" id="GO:0045892">
    <property type="term" value="P:negative regulation of DNA-templated transcription"/>
    <property type="evidence" value="ECO:0007669"/>
    <property type="project" value="TreeGrafter"/>
</dbReference>
<dbReference type="SMART" id="SM00346">
    <property type="entry name" value="HTH_ICLR"/>
    <property type="match status" value="1"/>
</dbReference>
<dbReference type="GO" id="GO:0003677">
    <property type="term" value="F:DNA binding"/>
    <property type="evidence" value="ECO:0007669"/>
    <property type="project" value="UniProtKB-KW"/>
</dbReference>
<dbReference type="InterPro" id="IPR029016">
    <property type="entry name" value="GAF-like_dom_sf"/>
</dbReference>
<evidence type="ECO:0000256" key="3">
    <source>
        <dbReference type="ARBA" id="ARBA00023163"/>
    </source>
</evidence>
<dbReference type="InterPro" id="IPR014757">
    <property type="entry name" value="Tscrpt_reg_IclR_C"/>
</dbReference>
<dbReference type="Gene3D" id="3.30.450.40">
    <property type="match status" value="1"/>
</dbReference>
<proteinExistence type="predicted"/>
<dbReference type="AlphaFoldDB" id="A0A543GBJ5"/>
<accession>A0A543GBJ5</accession>
<protein>
    <submittedName>
        <fullName evidence="5">IclR family transcriptional regulator</fullName>
    </submittedName>
</protein>
<dbReference type="InterPro" id="IPR050707">
    <property type="entry name" value="HTH_MetabolicPath_Reg"/>
</dbReference>
<dbReference type="Pfam" id="PF01614">
    <property type="entry name" value="IclR_C"/>
    <property type="match status" value="1"/>
</dbReference>
<dbReference type="InterPro" id="IPR005471">
    <property type="entry name" value="Tscrpt_reg_IclR_N"/>
</dbReference>
<dbReference type="Gene3D" id="1.10.10.10">
    <property type="entry name" value="Winged helix-like DNA-binding domain superfamily/Winged helix DNA-binding domain"/>
    <property type="match status" value="1"/>
</dbReference>
<name>A0A543GBJ5_9PSEU</name>
<comment type="caution">
    <text evidence="5">The sequence shown here is derived from an EMBL/GenBank/DDBJ whole genome shotgun (WGS) entry which is preliminary data.</text>
</comment>
<evidence type="ECO:0000313" key="5">
    <source>
        <dbReference type="EMBL" id="TQM43443.1"/>
    </source>
</evidence>
<feature type="domain" description="IclR-ED" evidence="4">
    <location>
        <begin position="60"/>
        <end position="240"/>
    </location>
</feature>
<dbReference type="SUPFAM" id="SSF46785">
    <property type="entry name" value="Winged helix' DNA-binding domain"/>
    <property type="match status" value="1"/>
</dbReference>
<evidence type="ECO:0000259" key="4">
    <source>
        <dbReference type="PROSITE" id="PS51078"/>
    </source>
</evidence>
<keyword evidence="1" id="KW-0805">Transcription regulation</keyword>
<evidence type="ECO:0000256" key="1">
    <source>
        <dbReference type="ARBA" id="ARBA00023015"/>
    </source>
</evidence>
<keyword evidence="2" id="KW-0238">DNA-binding</keyword>
<keyword evidence="3" id="KW-0804">Transcription</keyword>
<keyword evidence="6" id="KW-1185">Reference proteome</keyword>
<dbReference type="EMBL" id="VFPH01000001">
    <property type="protein sequence ID" value="TQM43443.1"/>
    <property type="molecule type" value="Genomic_DNA"/>
</dbReference>
<sequence>MLSRIVTILDVVAAGGPVVSRTEIADRTGLPKATANRIVADLVGARLLQPVEGGVGLGIRLFELGVRAEQRGLGLRDAALPFMEDLYEITHETVQLAVLDGIDVVYLQKISGRRSLRLDTRVGGRRPLTCTGSGKLLLASAPPDLLDRVRAERGFVRRTPHSITDPAAMRRALATIREQRYAVDDEEFALGTRSIAAPVVHGGEVVAALSLSGRADRITVPAAAPAVRAAAAAISRELTRLRPTGARPR</sequence>
<dbReference type="PANTHER" id="PTHR30136">
    <property type="entry name" value="HELIX-TURN-HELIX TRANSCRIPTIONAL REGULATOR, ICLR FAMILY"/>
    <property type="match status" value="1"/>
</dbReference>
<dbReference type="InterPro" id="IPR036388">
    <property type="entry name" value="WH-like_DNA-bd_sf"/>
</dbReference>
<gene>
    <name evidence="5" type="ORF">FB388_0789</name>
</gene>
<dbReference type="Proteomes" id="UP000319818">
    <property type="component" value="Unassembled WGS sequence"/>
</dbReference>
<dbReference type="Pfam" id="PF09339">
    <property type="entry name" value="HTH_IclR"/>
    <property type="match status" value="1"/>
</dbReference>
<organism evidence="5 6">
    <name type="scientific">Pseudonocardia cypriaca</name>
    <dbReference type="NCBI Taxonomy" id="882449"/>
    <lineage>
        <taxon>Bacteria</taxon>
        <taxon>Bacillati</taxon>
        <taxon>Actinomycetota</taxon>
        <taxon>Actinomycetes</taxon>
        <taxon>Pseudonocardiales</taxon>
        <taxon>Pseudonocardiaceae</taxon>
        <taxon>Pseudonocardia</taxon>
    </lineage>
</organism>
<dbReference type="GO" id="GO:0003700">
    <property type="term" value="F:DNA-binding transcription factor activity"/>
    <property type="evidence" value="ECO:0007669"/>
    <property type="project" value="TreeGrafter"/>
</dbReference>
<dbReference type="SUPFAM" id="SSF55781">
    <property type="entry name" value="GAF domain-like"/>
    <property type="match status" value="1"/>
</dbReference>
<evidence type="ECO:0000313" key="6">
    <source>
        <dbReference type="Proteomes" id="UP000319818"/>
    </source>
</evidence>
<reference evidence="5 6" key="1">
    <citation type="submission" date="2019-06" db="EMBL/GenBank/DDBJ databases">
        <title>Sequencing the genomes of 1000 actinobacteria strains.</title>
        <authorList>
            <person name="Klenk H.-P."/>
        </authorList>
    </citation>
    <scope>NUCLEOTIDE SEQUENCE [LARGE SCALE GENOMIC DNA]</scope>
    <source>
        <strain evidence="5 6">DSM 45511</strain>
    </source>
</reference>
<dbReference type="PANTHER" id="PTHR30136:SF24">
    <property type="entry name" value="HTH-TYPE TRANSCRIPTIONAL REPRESSOR ALLR"/>
    <property type="match status" value="1"/>
</dbReference>
<dbReference type="InterPro" id="IPR036390">
    <property type="entry name" value="WH_DNA-bd_sf"/>
</dbReference>